<comment type="cofactor">
    <cofactor evidence="8">
        <name>a divalent metal cation</name>
        <dbReference type="ChEBI" id="CHEBI:60240"/>
    </cofactor>
    <text evidence="8">Binds 1 divalent metal cation per subunit.</text>
</comment>
<keyword evidence="5 8" id="KW-0479">Metal-binding</keyword>
<dbReference type="HAMAP" id="MF_00107">
    <property type="entry name" value="IspF"/>
    <property type="match status" value="1"/>
</dbReference>
<dbReference type="Gene3D" id="3.30.1330.50">
    <property type="entry name" value="2-C-methyl-D-erythritol 2,4-cyclodiphosphate synthase"/>
    <property type="match status" value="1"/>
</dbReference>
<evidence type="ECO:0000259" key="10">
    <source>
        <dbReference type="Pfam" id="PF02542"/>
    </source>
</evidence>
<evidence type="ECO:0000313" key="11">
    <source>
        <dbReference type="EMBL" id="SFW81154.1"/>
    </source>
</evidence>
<feature type="binding site" evidence="8">
    <location>
        <position position="142"/>
    </location>
    <ligand>
        <name>4-CDP-2-C-methyl-D-erythritol 2-phosphate</name>
        <dbReference type="ChEBI" id="CHEBI:57919"/>
    </ligand>
</feature>
<protein>
    <recommendedName>
        <fullName evidence="4 8">2-C-methyl-D-erythritol 2,4-cyclodiphosphate synthase</fullName>
        <shortName evidence="8">MECDP-synthase</shortName>
        <shortName evidence="8">MECPP-synthase</shortName>
        <shortName evidence="8">MECPS</shortName>
        <ecNumber evidence="4 8">4.6.1.12</ecNumber>
    </recommendedName>
</protein>
<dbReference type="CDD" id="cd00554">
    <property type="entry name" value="MECDP_synthase"/>
    <property type="match status" value="1"/>
</dbReference>
<evidence type="ECO:0000256" key="6">
    <source>
        <dbReference type="ARBA" id="ARBA00023229"/>
    </source>
</evidence>
<comment type="function">
    <text evidence="8">Involved in the biosynthesis of isopentenyl diphosphate (IPP) and dimethylallyl diphosphate (DMAPP), two major building blocks of isoprenoid compounds. Catalyzes the conversion of 4-diphosphocytidyl-2-C-methyl-D-erythritol 2-phosphate (CDP-ME2P) to 2-C-methyl-D-erythritol 2,4-cyclodiphosphate (ME-CPP) with a corresponding release of cytidine 5-monophosphate (CMP).</text>
</comment>
<evidence type="ECO:0000256" key="5">
    <source>
        <dbReference type="ARBA" id="ARBA00022723"/>
    </source>
</evidence>
<feature type="site" description="Transition state stabilizer" evidence="8">
    <location>
        <position position="136"/>
    </location>
</feature>
<dbReference type="EMBL" id="CP140154">
    <property type="protein sequence ID" value="WQG86983.1"/>
    <property type="molecule type" value="Genomic_DNA"/>
</dbReference>
<evidence type="ECO:0000313" key="12">
    <source>
        <dbReference type="EMBL" id="WQG86983.1"/>
    </source>
</evidence>
<dbReference type="PROSITE" id="PS01350">
    <property type="entry name" value="ISPF"/>
    <property type="match status" value="1"/>
</dbReference>
<reference evidence="12 14" key="2">
    <citation type="submission" date="2023-11" db="EMBL/GenBank/DDBJ databases">
        <title>MicrobeMod: A computational toolkit for identifying prokaryotic methylation and restriction-modification with nanopore sequencing.</title>
        <authorList>
            <person name="Crits-Christoph A."/>
            <person name="Kang S.C."/>
            <person name="Lee H."/>
            <person name="Ostrov N."/>
        </authorList>
    </citation>
    <scope>NUCLEOTIDE SEQUENCE [LARGE SCALE GENOMIC DNA]</scope>
    <source>
        <strain evidence="12 14">ATCC 23090</strain>
    </source>
</reference>
<feature type="binding site" evidence="8">
    <location>
        <begin position="59"/>
        <end position="61"/>
    </location>
    <ligand>
        <name>4-CDP-2-C-methyl-D-erythritol 2-phosphate</name>
        <dbReference type="ChEBI" id="CHEBI:57919"/>
    </ligand>
</feature>
<keyword evidence="14" id="KW-1185">Reference proteome</keyword>
<dbReference type="PANTHER" id="PTHR43181">
    <property type="entry name" value="2-C-METHYL-D-ERYTHRITOL 2,4-CYCLODIPHOSPHATE SYNTHASE, CHLOROPLASTIC"/>
    <property type="match status" value="1"/>
</dbReference>
<comment type="catalytic activity">
    <reaction evidence="1 8 9">
        <text>4-CDP-2-C-methyl-D-erythritol 2-phosphate = 2-C-methyl-D-erythritol 2,4-cyclic diphosphate + CMP</text>
        <dbReference type="Rhea" id="RHEA:23864"/>
        <dbReference type="ChEBI" id="CHEBI:57919"/>
        <dbReference type="ChEBI" id="CHEBI:58483"/>
        <dbReference type="ChEBI" id="CHEBI:60377"/>
        <dbReference type="EC" id="4.6.1.12"/>
    </reaction>
</comment>
<evidence type="ECO:0000256" key="9">
    <source>
        <dbReference type="RuleBase" id="RU004395"/>
    </source>
</evidence>
<dbReference type="InterPro" id="IPR003526">
    <property type="entry name" value="MECDP_synthase"/>
</dbReference>
<evidence type="ECO:0000256" key="7">
    <source>
        <dbReference type="ARBA" id="ARBA00023239"/>
    </source>
</evidence>
<dbReference type="Proteomes" id="UP001326715">
    <property type="component" value="Chromosome"/>
</dbReference>
<proteinExistence type="inferred from homology"/>
<keyword evidence="7 8" id="KW-0456">Lyase</keyword>
<dbReference type="FunFam" id="3.30.1330.50:FF:000001">
    <property type="entry name" value="2-C-methyl-D-erythritol 2,4-cyclodiphosphate synthase"/>
    <property type="match status" value="1"/>
</dbReference>
<evidence type="ECO:0000256" key="2">
    <source>
        <dbReference type="ARBA" id="ARBA00004709"/>
    </source>
</evidence>
<dbReference type="GO" id="GO:0016114">
    <property type="term" value="P:terpenoid biosynthetic process"/>
    <property type="evidence" value="ECO:0007669"/>
    <property type="project" value="InterPro"/>
</dbReference>
<dbReference type="InterPro" id="IPR036571">
    <property type="entry name" value="MECDP_synthase_sf"/>
</dbReference>
<feature type="binding site" evidence="8">
    <location>
        <begin position="11"/>
        <end position="13"/>
    </location>
    <ligand>
        <name>4-CDP-2-C-methyl-D-erythritol 2-phosphate</name>
        <dbReference type="ChEBI" id="CHEBI:57919"/>
    </ligand>
</feature>
<comment type="similarity">
    <text evidence="3 8 9">Belongs to the IspF family.</text>
</comment>
<dbReference type="NCBIfam" id="TIGR00151">
    <property type="entry name" value="ispF"/>
    <property type="match status" value="1"/>
</dbReference>
<reference evidence="11 13" key="1">
    <citation type="submission" date="2016-11" db="EMBL/GenBank/DDBJ databases">
        <authorList>
            <person name="Jaros S."/>
            <person name="Januszkiewicz K."/>
            <person name="Wedrychowicz H."/>
        </authorList>
    </citation>
    <scope>NUCLEOTIDE SEQUENCE [LARGE SCALE GENOMIC DNA]</scope>
    <source>
        <strain evidence="11 13">DSM 784</strain>
    </source>
</reference>
<comment type="pathway">
    <text evidence="2 8">Isoprenoid biosynthesis; isopentenyl diphosphate biosynthesis via DXP pathway; isopentenyl diphosphate from 1-deoxy-D-xylulose 5-phosphate: step 4/6.</text>
</comment>
<feature type="site" description="Transition state stabilizer" evidence="8">
    <location>
        <position position="37"/>
    </location>
</feature>
<comment type="caution">
    <text evidence="8">Lacks conserved residue(s) required for the propagation of feature annotation.</text>
</comment>
<evidence type="ECO:0000256" key="8">
    <source>
        <dbReference type="HAMAP-Rule" id="MF_00107"/>
    </source>
</evidence>
<dbReference type="GO" id="GO:0046872">
    <property type="term" value="F:metal ion binding"/>
    <property type="evidence" value="ECO:0007669"/>
    <property type="project" value="UniProtKB-KW"/>
</dbReference>
<evidence type="ECO:0000256" key="3">
    <source>
        <dbReference type="ARBA" id="ARBA00008480"/>
    </source>
</evidence>
<gene>
    <name evidence="8 12" type="primary">ispF</name>
    <name evidence="11" type="ORF">SAMN05661012_05056</name>
    <name evidence="12" type="ORF">SR876_18865</name>
</gene>
<evidence type="ECO:0000256" key="4">
    <source>
        <dbReference type="ARBA" id="ARBA00012579"/>
    </source>
</evidence>
<dbReference type="EMBL" id="FPIZ01000019">
    <property type="protein sequence ID" value="SFW81154.1"/>
    <property type="molecule type" value="Genomic_DNA"/>
</dbReference>
<feature type="binding site" evidence="8">
    <location>
        <begin position="64"/>
        <end position="68"/>
    </location>
    <ligand>
        <name>4-CDP-2-C-methyl-D-erythritol 2-phosphate</name>
        <dbReference type="ChEBI" id="CHEBI:57919"/>
    </ligand>
</feature>
<accession>A0A1K1SAA6</accession>
<evidence type="ECO:0000256" key="1">
    <source>
        <dbReference type="ARBA" id="ARBA00000200"/>
    </source>
</evidence>
<dbReference type="SUPFAM" id="SSF69765">
    <property type="entry name" value="IpsF-like"/>
    <property type="match status" value="1"/>
</dbReference>
<dbReference type="GO" id="GO:0019288">
    <property type="term" value="P:isopentenyl diphosphate biosynthetic process, methylerythritol 4-phosphate pathway"/>
    <property type="evidence" value="ECO:0007669"/>
    <property type="project" value="UniProtKB-UniRule"/>
</dbReference>
<evidence type="ECO:0000313" key="14">
    <source>
        <dbReference type="Proteomes" id="UP001326715"/>
    </source>
</evidence>
<keyword evidence="6 8" id="KW-0414">Isoprene biosynthesis</keyword>
<dbReference type="PANTHER" id="PTHR43181:SF1">
    <property type="entry name" value="2-C-METHYL-D-ERYTHRITOL 2,4-CYCLODIPHOSPHATE SYNTHASE, CHLOROPLASTIC"/>
    <property type="match status" value="1"/>
</dbReference>
<feature type="binding site" evidence="8">
    <location>
        <position position="13"/>
    </location>
    <ligand>
        <name>a divalent metal cation</name>
        <dbReference type="ChEBI" id="CHEBI:60240"/>
    </ligand>
</feature>
<sequence length="166" mass="18110">MAKLRIGLGVDFHQLTEGRDFWLGGVLVPHHKGALGHSDADVLLHAICDAMLGAASLGDIGVHFPDTDNAYKGIDSKILLQRTQQLIADKGYQVVNIDSTLCLQAPKIKPYVPQMQEVIANILKLTIEDVSIKATTTEMLGFVGREEGVVAYASVLLEKEEVPYTR</sequence>
<feature type="domain" description="2-C-methyl-D-erythritol 2,4-cyclodiphosphate synthase" evidence="10">
    <location>
        <begin position="4"/>
        <end position="157"/>
    </location>
</feature>
<evidence type="ECO:0000313" key="13">
    <source>
        <dbReference type="Proteomes" id="UP000183788"/>
    </source>
</evidence>
<dbReference type="OrthoDB" id="9804336at2"/>
<feature type="binding site" evidence="8">
    <location>
        <position position="11"/>
    </location>
    <ligand>
        <name>a divalent metal cation</name>
        <dbReference type="ChEBI" id="CHEBI:60240"/>
    </ligand>
</feature>
<dbReference type="UniPathway" id="UPA00056">
    <property type="reaction ID" value="UER00095"/>
</dbReference>
<dbReference type="EC" id="4.6.1.12" evidence="4 8"/>
<dbReference type="AlphaFoldDB" id="A0A1K1SAA6"/>
<dbReference type="Pfam" id="PF02542">
    <property type="entry name" value="YgbB"/>
    <property type="match status" value="1"/>
</dbReference>
<feature type="binding site" evidence="8">
    <location>
        <begin position="135"/>
        <end position="138"/>
    </location>
    <ligand>
        <name>4-CDP-2-C-methyl-D-erythritol 2-phosphate</name>
        <dbReference type="ChEBI" id="CHEBI:57919"/>
    </ligand>
</feature>
<feature type="binding site" evidence="8">
    <location>
        <begin position="37"/>
        <end position="38"/>
    </location>
    <ligand>
        <name>4-CDP-2-C-methyl-D-erythritol 2-phosphate</name>
        <dbReference type="ChEBI" id="CHEBI:57919"/>
    </ligand>
</feature>
<dbReference type="STRING" id="1004.SAMN05661012_05056"/>
<feature type="binding site" evidence="8">
    <location>
        <position position="145"/>
    </location>
    <ligand>
        <name>4-CDP-2-C-methyl-D-erythritol 2-phosphate</name>
        <dbReference type="ChEBI" id="CHEBI:57919"/>
    </ligand>
</feature>
<name>A0A1K1SAA6_9BACT</name>
<dbReference type="Proteomes" id="UP000183788">
    <property type="component" value="Unassembled WGS sequence"/>
</dbReference>
<feature type="binding site" evidence="8">
    <location>
        <position position="45"/>
    </location>
    <ligand>
        <name>a divalent metal cation</name>
        <dbReference type="ChEBI" id="CHEBI:60240"/>
    </ligand>
</feature>
<dbReference type="RefSeq" id="WP_072364076.1">
    <property type="nucleotide sequence ID" value="NZ_CBHWAX010000002.1"/>
</dbReference>
<comment type="subunit">
    <text evidence="8">Homotrimer.</text>
</comment>
<dbReference type="InterPro" id="IPR020555">
    <property type="entry name" value="MECDP_synthase_CS"/>
</dbReference>
<organism evidence="11 13">
    <name type="scientific">Chitinophaga sancti</name>
    <dbReference type="NCBI Taxonomy" id="1004"/>
    <lineage>
        <taxon>Bacteria</taxon>
        <taxon>Pseudomonadati</taxon>
        <taxon>Bacteroidota</taxon>
        <taxon>Chitinophagia</taxon>
        <taxon>Chitinophagales</taxon>
        <taxon>Chitinophagaceae</taxon>
        <taxon>Chitinophaga</taxon>
    </lineage>
</organism>
<dbReference type="GO" id="GO:0008685">
    <property type="term" value="F:2-C-methyl-D-erythritol 2,4-cyclodiphosphate synthase activity"/>
    <property type="evidence" value="ECO:0007669"/>
    <property type="project" value="UniProtKB-UniRule"/>
</dbReference>